<evidence type="ECO:0000256" key="7">
    <source>
        <dbReference type="SAM" id="Phobius"/>
    </source>
</evidence>
<gene>
    <name evidence="9" type="ORF">DOTSEDRAFT_139126</name>
</gene>
<keyword evidence="4 7" id="KW-0472">Membrane</keyword>
<evidence type="ECO:0000256" key="4">
    <source>
        <dbReference type="ARBA" id="ARBA00023136"/>
    </source>
</evidence>
<protein>
    <recommendedName>
        <fullName evidence="8">Rhodopsin domain-containing protein</fullName>
    </recommendedName>
</protein>
<dbReference type="PANTHER" id="PTHR33048">
    <property type="entry name" value="PTH11-LIKE INTEGRAL MEMBRANE PROTEIN (AFU_ORTHOLOGUE AFUA_5G11245)"/>
    <property type="match status" value="1"/>
</dbReference>
<dbReference type="OrthoDB" id="444631at2759"/>
<dbReference type="Pfam" id="PF20684">
    <property type="entry name" value="Fung_rhodopsin"/>
    <property type="match status" value="1"/>
</dbReference>
<feature type="domain" description="Rhodopsin" evidence="8">
    <location>
        <begin position="28"/>
        <end position="268"/>
    </location>
</feature>
<feature type="transmembrane region" description="Helical" evidence="7">
    <location>
        <begin position="43"/>
        <end position="66"/>
    </location>
</feature>
<dbReference type="HOGENOM" id="CLU_028200_0_4_1"/>
<keyword evidence="10" id="KW-1185">Reference proteome</keyword>
<dbReference type="AlphaFoldDB" id="M2YK63"/>
<dbReference type="InterPro" id="IPR049326">
    <property type="entry name" value="Rhodopsin_dom_fungi"/>
</dbReference>
<dbReference type="Proteomes" id="UP000016933">
    <property type="component" value="Unassembled WGS sequence"/>
</dbReference>
<reference evidence="10" key="1">
    <citation type="journal article" date="2012" name="PLoS Genet.">
        <title>The genomes of the fungal plant pathogens Cladosporium fulvum and Dothistroma septosporum reveal adaptation to different hosts and lifestyles but also signatures of common ancestry.</title>
        <authorList>
            <person name="de Wit P.J.G.M."/>
            <person name="van der Burgt A."/>
            <person name="Oekmen B."/>
            <person name="Stergiopoulos I."/>
            <person name="Abd-Elsalam K.A."/>
            <person name="Aerts A.L."/>
            <person name="Bahkali A.H."/>
            <person name="Beenen H.G."/>
            <person name="Chettri P."/>
            <person name="Cox M.P."/>
            <person name="Datema E."/>
            <person name="de Vries R.P."/>
            <person name="Dhillon B."/>
            <person name="Ganley A.R."/>
            <person name="Griffiths S.A."/>
            <person name="Guo Y."/>
            <person name="Hamelin R.C."/>
            <person name="Henrissat B."/>
            <person name="Kabir M.S."/>
            <person name="Jashni M.K."/>
            <person name="Kema G."/>
            <person name="Klaubauf S."/>
            <person name="Lapidus A."/>
            <person name="Levasseur A."/>
            <person name="Lindquist E."/>
            <person name="Mehrabi R."/>
            <person name="Ohm R.A."/>
            <person name="Owen T.J."/>
            <person name="Salamov A."/>
            <person name="Schwelm A."/>
            <person name="Schijlen E."/>
            <person name="Sun H."/>
            <person name="van den Burg H.A."/>
            <person name="van Ham R.C.H.J."/>
            <person name="Zhang S."/>
            <person name="Goodwin S.B."/>
            <person name="Grigoriev I.V."/>
            <person name="Collemare J."/>
            <person name="Bradshaw R.E."/>
        </authorList>
    </citation>
    <scope>NUCLEOTIDE SEQUENCE [LARGE SCALE GENOMIC DNA]</scope>
    <source>
        <strain evidence="10">NZE10 / CBS 128990</strain>
    </source>
</reference>
<evidence type="ECO:0000256" key="3">
    <source>
        <dbReference type="ARBA" id="ARBA00022989"/>
    </source>
</evidence>
<proteinExistence type="inferred from homology"/>
<evidence type="ECO:0000259" key="8">
    <source>
        <dbReference type="Pfam" id="PF20684"/>
    </source>
</evidence>
<dbReference type="PANTHER" id="PTHR33048:SF47">
    <property type="entry name" value="INTEGRAL MEMBRANE PROTEIN-RELATED"/>
    <property type="match status" value="1"/>
</dbReference>
<dbReference type="EMBL" id="KB446545">
    <property type="protein sequence ID" value="EME39351.1"/>
    <property type="molecule type" value="Genomic_DNA"/>
</dbReference>
<feature type="transmembrane region" description="Helical" evidence="7">
    <location>
        <begin position="124"/>
        <end position="147"/>
    </location>
</feature>
<evidence type="ECO:0000256" key="1">
    <source>
        <dbReference type="ARBA" id="ARBA00004141"/>
    </source>
</evidence>
<evidence type="ECO:0000256" key="2">
    <source>
        <dbReference type="ARBA" id="ARBA00022692"/>
    </source>
</evidence>
<name>M2YK63_DOTSN</name>
<accession>M2YK63</accession>
<reference evidence="9 10" key="2">
    <citation type="journal article" date="2012" name="PLoS Pathog.">
        <title>Diverse lifestyles and strategies of plant pathogenesis encoded in the genomes of eighteen Dothideomycetes fungi.</title>
        <authorList>
            <person name="Ohm R.A."/>
            <person name="Feau N."/>
            <person name="Henrissat B."/>
            <person name="Schoch C.L."/>
            <person name="Horwitz B.A."/>
            <person name="Barry K.W."/>
            <person name="Condon B.J."/>
            <person name="Copeland A.C."/>
            <person name="Dhillon B."/>
            <person name="Glaser F."/>
            <person name="Hesse C.N."/>
            <person name="Kosti I."/>
            <person name="LaButti K."/>
            <person name="Lindquist E.A."/>
            <person name="Lucas S."/>
            <person name="Salamov A.A."/>
            <person name="Bradshaw R.E."/>
            <person name="Ciuffetti L."/>
            <person name="Hamelin R.C."/>
            <person name="Kema G.H.J."/>
            <person name="Lawrence C."/>
            <person name="Scott J.A."/>
            <person name="Spatafora J.W."/>
            <person name="Turgeon B.G."/>
            <person name="de Wit P.J.G.M."/>
            <person name="Zhong S."/>
            <person name="Goodwin S.B."/>
            <person name="Grigoriev I.V."/>
        </authorList>
    </citation>
    <scope>NUCLEOTIDE SEQUENCE [LARGE SCALE GENOMIC DNA]</scope>
    <source>
        <strain evidence="10">NZE10 / CBS 128990</strain>
    </source>
</reference>
<feature type="transmembrane region" description="Helical" evidence="7">
    <location>
        <begin position="204"/>
        <end position="222"/>
    </location>
</feature>
<feature type="transmembrane region" description="Helical" evidence="7">
    <location>
        <begin position="242"/>
        <end position="263"/>
    </location>
</feature>
<evidence type="ECO:0000256" key="5">
    <source>
        <dbReference type="ARBA" id="ARBA00038359"/>
    </source>
</evidence>
<evidence type="ECO:0000313" key="9">
    <source>
        <dbReference type="EMBL" id="EME39351.1"/>
    </source>
</evidence>
<keyword evidence="3 7" id="KW-1133">Transmembrane helix</keyword>
<sequence length="434" mass="48062">MTHHTPGNAVVVSIWCLASLAILAVACRLYARFWLVRNGGIDDWTVAVSLVFALGMTVEITQQVHYGLGKPSSQVADIDAENLMKSLWAAIWLYHLAIGFARLSIILQCMRVFPQADPRRTRWLVLYVMMAINTSLQIWGFFSTVFFCKPIDAYWKTIMSDEFCLGRKVVWLFNSSMGMALNISVAVLPLPWIKQMRLPKRQKLMLMGVFVLAGLPCLLAIIRVQSLIQVATSHDPAYDNATLAIFSANEVYVGIVCACLPVMKAFFVRLAPRVTNIAPANKVRDMASWVKGLKRRRRSDTVHLTSVGNTQDHDHRWTSKSALIGTSNSSPQQTTDDTGVIHVECIVEQKVEITKPAKAADITNGTGSSQDDSLWQMNQWDAEAGIQGMKSFAQSTSTTSTSHNRATSRTAISSDYGARGSQDRSGSRQRGSRG</sequence>
<feature type="transmembrane region" description="Helical" evidence="7">
    <location>
        <begin position="86"/>
        <end position="103"/>
    </location>
</feature>
<dbReference type="OMA" id="CKPIDAY"/>
<dbReference type="eggNOG" id="ENOG502S025">
    <property type="taxonomic scope" value="Eukaryota"/>
</dbReference>
<organism evidence="9 10">
    <name type="scientific">Dothistroma septosporum (strain NZE10 / CBS 128990)</name>
    <name type="common">Red band needle blight fungus</name>
    <name type="synonym">Mycosphaerella pini</name>
    <dbReference type="NCBI Taxonomy" id="675120"/>
    <lineage>
        <taxon>Eukaryota</taxon>
        <taxon>Fungi</taxon>
        <taxon>Dikarya</taxon>
        <taxon>Ascomycota</taxon>
        <taxon>Pezizomycotina</taxon>
        <taxon>Dothideomycetes</taxon>
        <taxon>Dothideomycetidae</taxon>
        <taxon>Mycosphaerellales</taxon>
        <taxon>Mycosphaerellaceae</taxon>
        <taxon>Dothistroma</taxon>
    </lineage>
</organism>
<keyword evidence="2 7" id="KW-0812">Transmembrane</keyword>
<feature type="compositionally biased region" description="Low complexity" evidence="6">
    <location>
        <begin position="392"/>
        <end position="411"/>
    </location>
</feature>
<evidence type="ECO:0000256" key="6">
    <source>
        <dbReference type="SAM" id="MobiDB-lite"/>
    </source>
</evidence>
<comment type="subcellular location">
    <subcellularLocation>
        <location evidence="1">Membrane</location>
        <topology evidence="1">Multi-pass membrane protein</topology>
    </subcellularLocation>
</comment>
<feature type="transmembrane region" description="Helical" evidence="7">
    <location>
        <begin position="12"/>
        <end position="31"/>
    </location>
</feature>
<feature type="region of interest" description="Disordered" evidence="6">
    <location>
        <begin position="392"/>
        <end position="434"/>
    </location>
</feature>
<dbReference type="GO" id="GO:0016020">
    <property type="term" value="C:membrane"/>
    <property type="evidence" value="ECO:0007669"/>
    <property type="project" value="UniProtKB-SubCell"/>
</dbReference>
<comment type="similarity">
    <text evidence="5">Belongs to the SAT4 family.</text>
</comment>
<feature type="transmembrane region" description="Helical" evidence="7">
    <location>
        <begin position="169"/>
        <end position="192"/>
    </location>
</feature>
<dbReference type="STRING" id="675120.M2YK63"/>
<dbReference type="InterPro" id="IPR052337">
    <property type="entry name" value="SAT4-like"/>
</dbReference>
<evidence type="ECO:0000313" key="10">
    <source>
        <dbReference type="Proteomes" id="UP000016933"/>
    </source>
</evidence>